<name>A0ABY3UX49_MYCLN</name>
<dbReference type="CDD" id="cd05282">
    <property type="entry name" value="ETR_like"/>
    <property type="match status" value="1"/>
</dbReference>
<dbReference type="Gene3D" id="3.90.180.10">
    <property type="entry name" value="Medium-chain alcohol dehydrogenases, catalytic domain"/>
    <property type="match status" value="1"/>
</dbReference>
<evidence type="ECO:0000256" key="9">
    <source>
        <dbReference type="ARBA" id="ARBA00038963"/>
    </source>
</evidence>
<evidence type="ECO:0000256" key="2">
    <source>
        <dbReference type="ARBA" id="ARBA00022516"/>
    </source>
</evidence>
<evidence type="ECO:0000313" key="12">
    <source>
        <dbReference type="EMBL" id="ULP42961.1"/>
    </source>
</evidence>
<feature type="domain" description="Enoyl reductase (ER)" evidence="11">
    <location>
        <begin position="38"/>
        <end position="345"/>
    </location>
</feature>
<protein>
    <recommendedName>
        <fullName evidence="9">enoyl-[acyl-carrier-protein] reductase</fullName>
        <ecNumber evidence="9">1.3.1.104</ecNumber>
    </recommendedName>
</protein>
<keyword evidence="13" id="KW-1185">Reference proteome</keyword>
<dbReference type="Proteomes" id="UP001055171">
    <property type="component" value="Chromosome"/>
</dbReference>
<dbReference type="PANTHER" id="PTHR43981:SF2">
    <property type="entry name" value="ENOYL-[ACYL-CARRIER-PROTEIN] REDUCTASE, MITOCHONDRIAL"/>
    <property type="match status" value="1"/>
</dbReference>
<evidence type="ECO:0000256" key="4">
    <source>
        <dbReference type="ARBA" id="ARBA00022857"/>
    </source>
</evidence>
<dbReference type="RefSeq" id="WP_239721954.1">
    <property type="nucleotide sequence ID" value="NZ_CP092423.2"/>
</dbReference>
<evidence type="ECO:0000259" key="11">
    <source>
        <dbReference type="SMART" id="SM00829"/>
    </source>
</evidence>
<keyword evidence="2" id="KW-0444">Lipid biosynthesis</keyword>
<dbReference type="PANTHER" id="PTHR43981">
    <property type="entry name" value="ENOYL-[ACYL-CARRIER-PROTEIN] REDUCTASE, MITOCHONDRIAL"/>
    <property type="match status" value="1"/>
</dbReference>
<dbReference type="SUPFAM" id="SSF50129">
    <property type="entry name" value="GroES-like"/>
    <property type="match status" value="1"/>
</dbReference>
<dbReference type="InterPro" id="IPR013154">
    <property type="entry name" value="ADH-like_N"/>
</dbReference>
<evidence type="ECO:0000256" key="3">
    <source>
        <dbReference type="ARBA" id="ARBA00022832"/>
    </source>
</evidence>
<dbReference type="EMBL" id="CP092423">
    <property type="protein sequence ID" value="ULP42961.1"/>
    <property type="molecule type" value="Genomic_DNA"/>
</dbReference>
<proteinExistence type="inferred from homology"/>
<keyword evidence="7" id="KW-0443">Lipid metabolism</keyword>
<keyword evidence="3" id="KW-0276">Fatty acid metabolism</keyword>
<gene>
    <name evidence="12" type="ORF">MJO58_02825</name>
</gene>
<dbReference type="InterPro" id="IPR013149">
    <property type="entry name" value="ADH-like_C"/>
</dbReference>
<evidence type="ECO:0000256" key="1">
    <source>
        <dbReference type="ARBA" id="ARBA00010371"/>
    </source>
</evidence>
<dbReference type="EC" id="1.3.1.104" evidence="9"/>
<dbReference type="Gene3D" id="3.40.50.720">
    <property type="entry name" value="NAD(P)-binding Rossmann-like Domain"/>
    <property type="match status" value="1"/>
</dbReference>
<dbReference type="InterPro" id="IPR051034">
    <property type="entry name" value="Mito_Enoyl-ACP_Reductase"/>
</dbReference>
<keyword evidence="4" id="KW-0521">NADP</keyword>
<keyword evidence="8" id="KW-0275">Fatty acid biosynthesis</keyword>
<dbReference type="Pfam" id="PF00107">
    <property type="entry name" value="ADH_zinc_N"/>
    <property type="match status" value="1"/>
</dbReference>
<evidence type="ECO:0000256" key="5">
    <source>
        <dbReference type="ARBA" id="ARBA00022946"/>
    </source>
</evidence>
<sequence>MEKKPGAKVVGSLGRPLTQRAHLQWRLDMRAIQIEQFGDPAQVIRVVDIEEPPPPGPREVLVGVEFSPLNKHDLLVVLGMLARPPLPHIPGAEGVARVLATGSEVDGLQVGDLVVLPLYSGAWRERLVVPADGLFALPAGGDIEQYSMLGSNPPTAGLMLSECTRLQPGDWVVQNAANSGVGRSLIALAKLRGLKTINLVRDDATFAELTAAGADVVHVDDDDAVGDVRAAIGDARVALAVDSVGGPGVAQQLGLLSDGGWLVSYSWARDEPMWVDTPILVAKHITVRGFFVGDFDYRDKVVPVIREVAPLVADGSLAVPVAAVYPLEQISDAVQNLLRGGKILLKVAG</sequence>
<evidence type="ECO:0000256" key="8">
    <source>
        <dbReference type="ARBA" id="ARBA00023160"/>
    </source>
</evidence>
<reference evidence="12" key="1">
    <citation type="submission" date="2022-08" db="EMBL/GenBank/DDBJ databases">
        <title>Complete genome sequence of 14 non-tuberculosis mycobacteria type-strains.</title>
        <authorList>
            <person name="Igarashi Y."/>
            <person name="Osugi A."/>
            <person name="Mitarai S."/>
        </authorList>
    </citation>
    <scope>NUCLEOTIDE SEQUENCE</scope>
    <source>
        <strain evidence="12">ATCC 51985</strain>
    </source>
</reference>
<comment type="catalytic activity">
    <reaction evidence="10">
        <text>a 2,3-saturated acyl-[ACP] + NADP(+) = a (2E)-enoyl-[ACP] + NADPH + H(+)</text>
        <dbReference type="Rhea" id="RHEA:22564"/>
        <dbReference type="Rhea" id="RHEA-COMP:9925"/>
        <dbReference type="Rhea" id="RHEA-COMP:9926"/>
        <dbReference type="ChEBI" id="CHEBI:15378"/>
        <dbReference type="ChEBI" id="CHEBI:57783"/>
        <dbReference type="ChEBI" id="CHEBI:58349"/>
        <dbReference type="ChEBI" id="CHEBI:78784"/>
        <dbReference type="ChEBI" id="CHEBI:78785"/>
        <dbReference type="EC" id="1.3.1.104"/>
    </reaction>
</comment>
<dbReference type="SMART" id="SM00829">
    <property type="entry name" value="PKS_ER"/>
    <property type="match status" value="1"/>
</dbReference>
<organism evidence="12 13">
    <name type="scientific">Mycobacterium lentiflavum</name>
    <dbReference type="NCBI Taxonomy" id="141349"/>
    <lineage>
        <taxon>Bacteria</taxon>
        <taxon>Bacillati</taxon>
        <taxon>Actinomycetota</taxon>
        <taxon>Actinomycetes</taxon>
        <taxon>Mycobacteriales</taxon>
        <taxon>Mycobacteriaceae</taxon>
        <taxon>Mycobacterium</taxon>
        <taxon>Mycobacterium simiae complex</taxon>
    </lineage>
</organism>
<accession>A0ABY3UX49</accession>
<keyword evidence="5" id="KW-0809">Transit peptide</keyword>
<dbReference type="InterPro" id="IPR036291">
    <property type="entry name" value="NAD(P)-bd_dom_sf"/>
</dbReference>
<dbReference type="InterPro" id="IPR020843">
    <property type="entry name" value="ER"/>
</dbReference>
<dbReference type="Pfam" id="PF08240">
    <property type="entry name" value="ADH_N"/>
    <property type="match status" value="1"/>
</dbReference>
<evidence type="ECO:0000256" key="6">
    <source>
        <dbReference type="ARBA" id="ARBA00023002"/>
    </source>
</evidence>
<evidence type="ECO:0000256" key="7">
    <source>
        <dbReference type="ARBA" id="ARBA00023098"/>
    </source>
</evidence>
<keyword evidence="6" id="KW-0560">Oxidoreductase</keyword>
<evidence type="ECO:0000313" key="13">
    <source>
        <dbReference type="Proteomes" id="UP001055171"/>
    </source>
</evidence>
<dbReference type="SUPFAM" id="SSF51735">
    <property type="entry name" value="NAD(P)-binding Rossmann-fold domains"/>
    <property type="match status" value="1"/>
</dbReference>
<dbReference type="InterPro" id="IPR011032">
    <property type="entry name" value="GroES-like_sf"/>
</dbReference>
<evidence type="ECO:0000256" key="10">
    <source>
        <dbReference type="ARBA" id="ARBA00048843"/>
    </source>
</evidence>
<comment type="similarity">
    <text evidence="1">Belongs to the zinc-containing alcohol dehydrogenase family. Quinone oxidoreductase subfamily.</text>
</comment>